<dbReference type="EMBL" id="KV448508">
    <property type="protein sequence ID" value="OAX35354.1"/>
    <property type="molecule type" value="Genomic_DNA"/>
</dbReference>
<gene>
    <name evidence="2" type="ORF">K503DRAFT_373226</name>
</gene>
<keyword evidence="3" id="KW-1185">Reference proteome</keyword>
<feature type="region of interest" description="Disordered" evidence="1">
    <location>
        <begin position="79"/>
        <end position="166"/>
    </location>
</feature>
<reference evidence="2 3" key="1">
    <citation type="submission" date="2016-06" db="EMBL/GenBank/DDBJ databases">
        <title>Comparative genomics of the ectomycorrhizal sister species Rhizopogon vinicolor and Rhizopogon vesiculosus (Basidiomycota: Boletales) reveals a divergence of the mating type B locus.</title>
        <authorList>
            <consortium name="DOE Joint Genome Institute"/>
            <person name="Mujic A.B."/>
            <person name="Kuo A."/>
            <person name="Tritt A."/>
            <person name="Lipzen A."/>
            <person name="Chen C."/>
            <person name="Johnson J."/>
            <person name="Sharma A."/>
            <person name="Barry K."/>
            <person name="Grigoriev I.V."/>
            <person name="Spatafora J.W."/>
        </authorList>
    </citation>
    <scope>NUCLEOTIDE SEQUENCE [LARGE SCALE GENOMIC DNA]</scope>
    <source>
        <strain evidence="2 3">AM-OR11-026</strain>
    </source>
</reference>
<evidence type="ECO:0000313" key="2">
    <source>
        <dbReference type="EMBL" id="OAX35354.1"/>
    </source>
</evidence>
<feature type="compositionally biased region" description="Polar residues" evidence="1">
    <location>
        <begin position="157"/>
        <end position="166"/>
    </location>
</feature>
<protein>
    <submittedName>
        <fullName evidence="2">Uncharacterized protein</fullName>
    </submittedName>
</protein>
<dbReference type="Proteomes" id="UP000092154">
    <property type="component" value="Unassembled WGS sequence"/>
</dbReference>
<name>A0A1B7MRV8_9AGAM</name>
<sequence>MAGFLRKFATNNKKTAAVDVAAALPSKPITDAPPTLPPLFARFATSTLAEPDFISSPIAKDLIPDDNTEWNAWKALIDPIPVSTPDPPPSPPPPPMPKKELVNAPPLPVTRRKYTGPGLPAKQIKVSHENTFSDTSRASPSPRTTHAVSTRQDRNQQHTISATPSTFRDSAVVIPLLSPVKDTRPSPEQDLITKQPRGSALPSSYSLDNQVLSYPPLNIRHAPPASQDLPSLPHLQSVVPLQKPASTSSHTSSTTQSSSGRSDATHITNAGSSSTPFTSTSSIAPAIKVKFTDLTFHLRLFGMRSRRRC</sequence>
<proteinExistence type="predicted"/>
<dbReference type="OrthoDB" id="2692820at2759"/>
<evidence type="ECO:0000313" key="3">
    <source>
        <dbReference type="Proteomes" id="UP000092154"/>
    </source>
</evidence>
<dbReference type="AlphaFoldDB" id="A0A1B7MRV8"/>
<dbReference type="InParanoid" id="A0A1B7MRV8"/>
<feature type="region of interest" description="Disordered" evidence="1">
    <location>
        <begin position="241"/>
        <end position="279"/>
    </location>
</feature>
<accession>A0A1B7MRV8</accession>
<feature type="region of interest" description="Disordered" evidence="1">
    <location>
        <begin position="178"/>
        <end position="207"/>
    </location>
</feature>
<feature type="compositionally biased region" description="Pro residues" evidence="1">
    <location>
        <begin position="82"/>
        <end position="96"/>
    </location>
</feature>
<evidence type="ECO:0000256" key="1">
    <source>
        <dbReference type="SAM" id="MobiDB-lite"/>
    </source>
</evidence>
<feature type="compositionally biased region" description="Low complexity" evidence="1">
    <location>
        <begin position="246"/>
        <end position="259"/>
    </location>
</feature>
<dbReference type="STRING" id="1314800.A0A1B7MRV8"/>
<feature type="compositionally biased region" description="Polar residues" evidence="1">
    <location>
        <begin position="129"/>
        <end position="150"/>
    </location>
</feature>
<feature type="compositionally biased region" description="Polar residues" evidence="1">
    <location>
        <begin position="260"/>
        <end position="271"/>
    </location>
</feature>
<organism evidence="2 3">
    <name type="scientific">Rhizopogon vinicolor AM-OR11-026</name>
    <dbReference type="NCBI Taxonomy" id="1314800"/>
    <lineage>
        <taxon>Eukaryota</taxon>
        <taxon>Fungi</taxon>
        <taxon>Dikarya</taxon>
        <taxon>Basidiomycota</taxon>
        <taxon>Agaricomycotina</taxon>
        <taxon>Agaricomycetes</taxon>
        <taxon>Agaricomycetidae</taxon>
        <taxon>Boletales</taxon>
        <taxon>Suillineae</taxon>
        <taxon>Rhizopogonaceae</taxon>
        <taxon>Rhizopogon</taxon>
    </lineage>
</organism>